<evidence type="ECO:0000256" key="1">
    <source>
        <dbReference type="ARBA" id="ARBA00022723"/>
    </source>
</evidence>
<feature type="compositionally biased region" description="Pro residues" evidence="6">
    <location>
        <begin position="162"/>
        <end position="171"/>
    </location>
</feature>
<feature type="domain" description="C2H2-type" evidence="7">
    <location>
        <begin position="127"/>
        <end position="155"/>
    </location>
</feature>
<feature type="domain" description="C2H2-type" evidence="7">
    <location>
        <begin position="99"/>
        <end position="126"/>
    </location>
</feature>
<evidence type="ECO:0000313" key="9">
    <source>
        <dbReference type="Proteomes" id="UP000494165"/>
    </source>
</evidence>
<feature type="region of interest" description="Disordered" evidence="6">
    <location>
        <begin position="162"/>
        <end position="219"/>
    </location>
</feature>
<dbReference type="GO" id="GO:0008270">
    <property type="term" value="F:zinc ion binding"/>
    <property type="evidence" value="ECO:0007669"/>
    <property type="project" value="UniProtKB-KW"/>
</dbReference>
<keyword evidence="9" id="KW-1185">Reference proteome</keyword>
<name>A0A8S1BN45_9INSE</name>
<feature type="compositionally biased region" description="Basic and acidic residues" evidence="6">
    <location>
        <begin position="188"/>
        <end position="199"/>
    </location>
</feature>
<keyword evidence="2" id="KW-0677">Repeat</keyword>
<evidence type="ECO:0000256" key="3">
    <source>
        <dbReference type="ARBA" id="ARBA00022771"/>
    </source>
</evidence>
<dbReference type="Gene3D" id="3.30.160.60">
    <property type="entry name" value="Classic Zinc Finger"/>
    <property type="match status" value="2"/>
</dbReference>
<dbReference type="InterPro" id="IPR036236">
    <property type="entry name" value="Znf_C2H2_sf"/>
</dbReference>
<dbReference type="SUPFAM" id="SSF57667">
    <property type="entry name" value="beta-beta-alpha zinc fingers"/>
    <property type="match status" value="1"/>
</dbReference>
<feature type="compositionally biased region" description="Basic and acidic residues" evidence="6">
    <location>
        <begin position="14"/>
        <end position="25"/>
    </location>
</feature>
<feature type="region of interest" description="Disordered" evidence="6">
    <location>
        <begin position="1"/>
        <end position="49"/>
    </location>
</feature>
<organism evidence="8 9">
    <name type="scientific">Cloeon dipterum</name>
    <dbReference type="NCBI Taxonomy" id="197152"/>
    <lineage>
        <taxon>Eukaryota</taxon>
        <taxon>Metazoa</taxon>
        <taxon>Ecdysozoa</taxon>
        <taxon>Arthropoda</taxon>
        <taxon>Hexapoda</taxon>
        <taxon>Insecta</taxon>
        <taxon>Pterygota</taxon>
        <taxon>Palaeoptera</taxon>
        <taxon>Ephemeroptera</taxon>
        <taxon>Pisciforma</taxon>
        <taxon>Baetidae</taxon>
        <taxon>Cloeon</taxon>
    </lineage>
</organism>
<dbReference type="PROSITE" id="PS00028">
    <property type="entry name" value="ZINC_FINGER_C2H2_1"/>
    <property type="match status" value="2"/>
</dbReference>
<dbReference type="InterPro" id="IPR013087">
    <property type="entry name" value="Znf_C2H2_type"/>
</dbReference>
<keyword evidence="4" id="KW-0862">Zinc</keyword>
<feature type="compositionally biased region" description="Basic and acidic residues" evidence="6">
    <location>
        <begin position="40"/>
        <end position="49"/>
    </location>
</feature>
<evidence type="ECO:0000259" key="7">
    <source>
        <dbReference type="PROSITE" id="PS50157"/>
    </source>
</evidence>
<evidence type="ECO:0000256" key="2">
    <source>
        <dbReference type="ARBA" id="ARBA00022737"/>
    </source>
</evidence>
<dbReference type="Proteomes" id="UP000494165">
    <property type="component" value="Unassembled WGS sequence"/>
</dbReference>
<dbReference type="PROSITE" id="PS50157">
    <property type="entry name" value="ZINC_FINGER_C2H2_2"/>
    <property type="match status" value="2"/>
</dbReference>
<keyword evidence="1" id="KW-0479">Metal-binding</keyword>
<evidence type="ECO:0000256" key="6">
    <source>
        <dbReference type="SAM" id="MobiDB-lite"/>
    </source>
</evidence>
<dbReference type="PANTHER" id="PTHR23235">
    <property type="entry name" value="KRUEPPEL-LIKE TRANSCRIPTION FACTOR"/>
    <property type="match status" value="1"/>
</dbReference>
<dbReference type="FunFam" id="3.30.160.60:FF:000072">
    <property type="entry name" value="zinc finger protein 143 isoform X1"/>
    <property type="match status" value="1"/>
</dbReference>
<accession>A0A8S1BN45</accession>
<proteinExistence type="predicted"/>
<comment type="caution">
    <text evidence="8">The sequence shown here is derived from an EMBL/GenBank/DDBJ whole genome shotgun (WGS) entry which is preliminary data.</text>
</comment>
<dbReference type="Pfam" id="PF00096">
    <property type="entry name" value="zf-C2H2"/>
    <property type="match status" value="2"/>
</dbReference>
<sequence length="219" mass="24557">MHEPPSPGRASPVLEDKRSRPKIPELVRINRKRNSVDQQSELKKEDENQKDEFNPLKFCEVTLEEGSEKLELQHQQQLSAGSSLVSVKPEDVVQAGKKYVCTFCNKRFGWSTDLKRHILTHTGERPFQCQLCGATFTRNFLLQKHMQKLHLNNQCVVPVAPPTEPKKPPTSPGVLTVSPEPPSGAATEVRREPKGKELATETAVPPASKKRCLDLIADH</sequence>
<evidence type="ECO:0000313" key="8">
    <source>
        <dbReference type="EMBL" id="CAB3360324.1"/>
    </source>
</evidence>
<dbReference type="FunFam" id="3.30.160.60:FF:000624">
    <property type="entry name" value="zinc finger protein 697"/>
    <property type="match status" value="1"/>
</dbReference>
<keyword evidence="3 5" id="KW-0863">Zinc-finger</keyword>
<dbReference type="OrthoDB" id="6365676at2759"/>
<dbReference type="EMBL" id="CADEPI010000003">
    <property type="protein sequence ID" value="CAB3360324.1"/>
    <property type="molecule type" value="Genomic_DNA"/>
</dbReference>
<gene>
    <name evidence="8" type="ORF">CLODIP_2_CD08962</name>
</gene>
<protein>
    <recommendedName>
        <fullName evidence="7">C2H2-type domain-containing protein</fullName>
    </recommendedName>
</protein>
<dbReference type="AlphaFoldDB" id="A0A8S1BN45"/>
<evidence type="ECO:0000256" key="4">
    <source>
        <dbReference type="ARBA" id="ARBA00022833"/>
    </source>
</evidence>
<dbReference type="SMART" id="SM00355">
    <property type="entry name" value="ZnF_C2H2"/>
    <property type="match status" value="2"/>
</dbReference>
<reference evidence="8 9" key="1">
    <citation type="submission" date="2020-04" db="EMBL/GenBank/DDBJ databases">
        <authorList>
            <person name="Alioto T."/>
            <person name="Alioto T."/>
            <person name="Gomez Garrido J."/>
        </authorList>
    </citation>
    <scope>NUCLEOTIDE SEQUENCE [LARGE SCALE GENOMIC DNA]</scope>
</reference>
<evidence type="ECO:0000256" key="5">
    <source>
        <dbReference type="PROSITE-ProRule" id="PRU00042"/>
    </source>
</evidence>